<feature type="compositionally biased region" description="Polar residues" evidence="1">
    <location>
        <begin position="158"/>
        <end position="168"/>
    </location>
</feature>
<accession>A0A7I8WD04</accession>
<name>A0A7I8WD04_9ANNE</name>
<dbReference type="GO" id="GO:0008092">
    <property type="term" value="F:cytoskeletal protein binding"/>
    <property type="evidence" value="ECO:0007669"/>
    <property type="project" value="TreeGrafter"/>
</dbReference>
<dbReference type="Proteomes" id="UP000549394">
    <property type="component" value="Unassembled WGS sequence"/>
</dbReference>
<protein>
    <submittedName>
        <fullName evidence="2">DgyrCDS14219</fullName>
    </submittedName>
</protein>
<gene>
    <name evidence="2" type="ORF">DGYR_LOCUS13332</name>
</gene>
<dbReference type="AlphaFoldDB" id="A0A7I8WD04"/>
<dbReference type="InterPro" id="IPR010736">
    <property type="entry name" value="SHIPPO-rpt"/>
</dbReference>
<organism evidence="2 3">
    <name type="scientific">Dimorphilus gyrociliatus</name>
    <dbReference type="NCBI Taxonomy" id="2664684"/>
    <lineage>
        <taxon>Eukaryota</taxon>
        <taxon>Metazoa</taxon>
        <taxon>Spiralia</taxon>
        <taxon>Lophotrochozoa</taxon>
        <taxon>Annelida</taxon>
        <taxon>Polychaeta</taxon>
        <taxon>Polychaeta incertae sedis</taxon>
        <taxon>Dinophilidae</taxon>
        <taxon>Dimorphilus</taxon>
    </lineage>
</organism>
<keyword evidence="3" id="KW-1185">Reference proteome</keyword>
<dbReference type="PANTHER" id="PTHR31508:SF2">
    <property type="entry name" value="PROTEIN PITCHFORK"/>
    <property type="match status" value="1"/>
</dbReference>
<dbReference type="GO" id="GO:0031344">
    <property type="term" value="P:regulation of cell projection organization"/>
    <property type="evidence" value="ECO:0007669"/>
    <property type="project" value="TreeGrafter"/>
</dbReference>
<dbReference type="EMBL" id="CAJFCJ010000031">
    <property type="protein sequence ID" value="CAD5126046.1"/>
    <property type="molecule type" value="Genomic_DNA"/>
</dbReference>
<evidence type="ECO:0000256" key="1">
    <source>
        <dbReference type="SAM" id="MobiDB-lite"/>
    </source>
</evidence>
<evidence type="ECO:0000313" key="3">
    <source>
        <dbReference type="Proteomes" id="UP000549394"/>
    </source>
</evidence>
<sequence>MLGEENPAKARVAFGATGDREVFPTHVPHNKIGAELNPIRGCPEIGPGTYENEKQTNFQYEIDNFITSKEGYSLGARTANRFPKTHKSDAPAPTAYQSDNTSLRTFETAYKPFCAASKRFKDDSSDEKPSPGAYEHELKLNRKVEWHQSFGSAPINLPSASKHSTIGKNTDKLKSTKEEKKFQRNLAYLKLYY</sequence>
<proteinExistence type="predicted"/>
<feature type="region of interest" description="Disordered" evidence="1">
    <location>
        <begin position="154"/>
        <end position="177"/>
    </location>
</feature>
<dbReference type="PANTHER" id="PTHR31508">
    <property type="entry name" value="PROTEIN PITCHFORK"/>
    <property type="match status" value="1"/>
</dbReference>
<reference evidence="2 3" key="1">
    <citation type="submission" date="2020-08" db="EMBL/GenBank/DDBJ databases">
        <authorList>
            <person name="Hejnol A."/>
        </authorList>
    </citation>
    <scope>NUCLEOTIDE SEQUENCE [LARGE SCALE GENOMIC DNA]</scope>
</reference>
<dbReference type="OrthoDB" id="8189408at2759"/>
<dbReference type="Pfam" id="PF07004">
    <property type="entry name" value="SHIPPO-rpt"/>
    <property type="match status" value="1"/>
</dbReference>
<comment type="caution">
    <text evidence="2">The sequence shown here is derived from an EMBL/GenBank/DDBJ whole genome shotgun (WGS) entry which is preliminary data.</text>
</comment>
<dbReference type="InterPro" id="IPR033602">
    <property type="entry name" value="CIMAP3"/>
</dbReference>
<evidence type="ECO:0000313" key="2">
    <source>
        <dbReference type="EMBL" id="CAD5126046.1"/>
    </source>
</evidence>